<comment type="subcellular location">
    <subcellularLocation>
        <location evidence="3">Cell membrane</location>
        <topology evidence="3">Multi-pass membrane protein</topology>
    </subcellularLocation>
</comment>
<dbReference type="PANTHER" id="PTHR30181">
    <property type="entry name" value="MANNITOL PERMEASE IIC COMPONENT"/>
    <property type="match status" value="1"/>
</dbReference>
<evidence type="ECO:0000256" key="7">
    <source>
        <dbReference type="ARBA" id="ARBA00022475"/>
    </source>
</evidence>
<reference evidence="19 20" key="1">
    <citation type="submission" date="2020-05" db="EMBL/GenBank/DDBJ databases">
        <title>Strain PA2F3 complete genome.</title>
        <authorList>
            <person name="Kim Y.-S."/>
            <person name="Kim S.-J."/>
            <person name="Jung H.-k."/>
            <person name="Kim S.-E."/>
            <person name="Kim K.-H."/>
        </authorList>
    </citation>
    <scope>NUCLEOTIDE SEQUENCE [LARGE SCALE GENOMIC DNA]</scope>
    <source>
        <strain evidence="19 20">PA2F3</strain>
    </source>
</reference>
<feature type="transmembrane region" description="Helical" evidence="16">
    <location>
        <begin position="296"/>
        <end position="315"/>
    </location>
</feature>
<dbReference type="EC" id="2.7.1.197" evidence="4"/>
<keyword evidence="7" id="KW-1003">Cell membrane</keyword>
<evidence type="ECO:0000256" key="1">
    <source>
        <dbReference type="ARBA" id="ARBA00001655"/>
    </source>
</evidence>
<dbReference type="PANTHER" id="PTHR30181:SF2">
    <property type="entry name" value="PTS SYSTEM MANNITOL-SPECIFIC EIICBA COMPONENT"/>
    <property type="match status" value="1"/>
</dbReference>
<dbReference type="InterPro" id="IPR013014">
    <property type="entry name" value="PTS_EIIC_2"/>
</dbReference>
<dbReference type="PROSITE" id="PS51099">
    <property type="entry name" value="PTS_EIIB_TYPE_2"/>
    <property type="match status" value="1"/>
</dbReference>
<dbReference type="RefSeq" id="WP_172990494.1">
    <property type="nucleotide sequence ID" value="NZ_CP054038.1"/>
</dbReference>
<dbReference type="PROSITE" id="PS51104">
    <property type="entry name" value="PTS_EIIC_TYPE_2"/>
    <property type="match status" value="1"/>
</dbReference>
<comment type="function">
    <text evidence="2">The phosphoenolpyruvate-dependent sugar phosphotransferase system (sugar PTS), a major carbohydrate active transport system, catalyzes the phosphorylation of incoming sugar substrates concomitantly with their translocation across the cell membrane. The enzyme II CmtAB PTS system is involved in D-mannitol transport.</text>
</comment>
<evidence type="ECO:0000259" key="18">
    <source>
        <dbReference type="PROSITE" id="PS51104"/>
    </source>
</evidence>
<feature type="transmembrane region" description="Helical" evidence="16">
    <location>
        <begin position="87"/>
        <end position="106"/>
    </location>
</feature>
<dbReference type="AlphaFoldDB" id="A0A7D4Q1S4"/>
<dbReference type="SUPFAM" id="SSF52794">
    <property type="entry name" value="PTS system IIB component-like"/>
    <property type="match status" value="1"/>
</dbReference>
<evidence type="ECO:0000256" key="12">
    <source>
        <dbReference type="ARBA" id="ARBA00022692"/>
    </source>
</evidence>
<evidence type="ECO:0000256" key="6">
    <source>
        <dbReference type="ARBA" id="ARBA00022448"/>
    </source>
</evidence>
<evidence type="ECO:0000256" key="8">
    <source>
        <dbReference type="ARBA" id="ARBA00022553"/>
    </source>
</evidence>
<dbReference type="InterPro" id="IPR029503">
    <property type="entry name" value="PTS_EIIB_mannitol"/>
</dbReference>
<keyword evidence="11" id="KW-0598">Phosphotransferase system</keyword>
<dbReference type="InterPro" id="IPR003501">
    <property type="entry name" value="PTS_EIIB_2/3"/>
</dbReference>
<feature type="domain" description="PTS EIIB type-2" evidence="17">
    <location>
        <begin position="430"/>
        <end position="525"/>
    </location>
</feature>
<sequence length="526" mass="54695">MTTESAPQTGVNKARVGVQRFGTYLSGMIMPNIPALIAWGIVTMFFIPDGFTPNSQLVTIVGPFIHYLLPILIAYTGGSIVYGVRGGVVASIGLFGAIAGSDYLIAQFNASLPGGDAPLGQVHMFIGAMIMAPLSAYTMKWLDSLWEGKIKAGFEMLVNMFSAGIWGFVMMIVGFYPIAWLVNGIMNVLSTAVNWLVSMNLLPLTSILIEPAKVFFLNNAINHGVLTPLGLQQAADSGSSILFLLEANPGPGVGLLLAFTFFGIGAARASAPGAALIQFVGGIHEVYFPYALMKPMLILALIAGGATGVTTNMLFGGSLAAPAAPGSIIAVSGQAISPAAGGVPNLLVVWLSVLLSATVTFVVSWVILRASRKRDLAAMAATDDAFGAAITQTEAAKGKSSDALSGLRGGAATGADGGIEPATMTERDIKNIVFACDAGMGSSAMGASVLRNKIKKAGIEDVTVVNKAIAALDGSADLVITQNQLTDRARKQTPGAVHISVDNFMNSPRYDEVVDLVRAQHDEKGA</sequence>
<evidence type="ECO:0000259" key="17">
    <source>
        <dbReference type="PROSITE" id="PS51099"/>
    </source>
</evidence>
<evidence type="ECO:0000313" key="20">
    <source>
        <dbReference type="Proteomes" id="UP000502498"/>
    </source>
</evidence>
<feature type="transmembrane region" description="Helical" evidence="16">
    <location>
        <begin position="347"/>
        <end position="368"/>
    </location>
</feature>
<evidence type="ECO:0000313" key="19">
    <source>
        <dbReference type="EMBL" id="QKJ20058.1"/>
    </source>
</evidence>
<comment type="catalytic activity">
    <reaction evidence="1">
        <text>D-mannitol(out) + N(pros)-phospho-L-histidyl-[protein] = D-mannitol 1-phosphate(in) + L-histidyl-[protein]</text>
        <dbReference type="Rhea" id="RHEA:33363"/>
        <dbReference type="Rhea" id="RHEA-COMP:9745"/>
        <dbReference type="Rhea" id="RHEA-COMP:9746"/>
        <dbReference type="ChEBI" id="CHEBI:16899"/>
        <dbReference type="ChEBI" id="CHEBI:29979"/>
        <dbReference type="ChEBI" id="CHEBI:61381"/>
        <dbReference type="ChEBI" id="CHEBI:64837"/>
        <dbReference type="EC" id="2.7.1.197"/>
    </reaction>
</comment>
<dbReference type="GO" id="GO:0022872">
    <property type="term" value="F:protein-N(PI)-phosphohistidine-mannitol phosphotransferase system transmembrane transporter activity"/>
    <property type="evidence" value="ECO:0007669"/>
    <property type="project" value="InterPro"/>
</dbReference>
<evidence type="ECO:0000256" key="14">
    <source>
        <dbReference type="ARBA" id="ARBA00023136"/>
    </source>
</evidence>
<feature type="transmembrane region" description="Helical" evidence="16">
    <location>
        <begin position="21"/>
        <end position="45"/>
    </location>
</feature>
<evidence type="ECO:0000256" key="15">
    <source>
        <dbReference type="ARBA" id="ARBA00033349"/>
    </source>
</evidence>
<dbReference type="GO" id="GO:0090563">
    <property type="term" value="F:protein-phosphocysteine-sugar phosphotransferase activity"/>
    <property type="evidence" value="ECO:0007669"/>
    <property type="project" value="TreeGrafter"/>
</dbReference>
<feature type="transmembrane region" description="Helical" evidence="16">
    <location>
        <begin position="118"/>
        <end position="137"/>
    </location>
</feature>
<evidence type="ECO:0000256" key="16">
    <source>
        <dbReference type="SAM" id="Phobius"/>
    </source>
</evidence>
<evidence type="ECO:0000256" key="5">
    <source>
        <dbReference type="ARBA" id="ARBA00021825"/>
    </source>
</evidence>
<keyword evidence="12 16" id="KW-0812">Transmembrane</keyword>
<dbReference type="EMBL" id="CP054038">
    <property type="protein sequence ID" value="QKJ20058.1"/>
    <property type="molecule type" value="Genomic_DNA"/>
</dbReference>
<evidence type="ECO:0000256" key="11">
    <source>
        <dbReference type="ARBA" id="ARBA00022683"/>
    </source>
</evidence>
<dbReference type="GO" id="GO:0005886">
    <property type="term" value="C:plasma membrane"/>
    <property type="evidence" value="ECO:0007669"/>
    <property type="project" value="UniProtKB-SubCell"/>
</dbReference>
<keyword evidence="13 16" id="KW-1133">Transmembrane helix</keyword>
<feature type="transmembrane region" description="Helical" evidence="16">
    <location>
        <begin position="185"/>
        <end position="209"/>
    </location>
</feature>
<proteinExistence type="predicted"/>
<dbReference type="InterPro" id="IPR036095">
    <property type="entry name" value="PTS_EIIB-like_sf"/>
</dbReference>
<accession>A0A7D4Q1S4</accession>
<dbReference type="Gene3D" id="3.40.50.2300">
    <property type="match status" value="1"/>
</dbReference>
<protein>
    <recommendedName>
        <fullName evidence="5">PTS system mannitol-specific EIICB component</fullName>
        <ecNumber evidence="4">2.7.1.197</ecNumber>
    </recommendedName>
    <alternativeName>
        <fullName evidence="15">EIICB-Mtl</fullName>
    </alternativeName>
</protein>
<evidence type="ECO:0000256" key="2">
    <source>
        <dbReference type="ARBA" id="ARBA00002434"/>
    </source>
</evidence>
<evidence type="ECO:0000256" key="4">
    <source>
        <dbReference type="ARBA" id="ARBA00011909"/>
    </source>
</evidence>
<name>A0A7D4Q1S4_9MICO</name>
<feature type="transmembrane region" description="Helical" evidence="16">
    <location>
        <begin position="157"/>
        <end position="179"/>
    </location>
</feature>
<keyword evidence="6" id="KW-0813">Transport</keyword>
<dbReference type="Proteomes" id="UP000502498">
    <property type="component" value="Chromosome"/>
</dbReference>
<dbReference type="Pfam" id="PF02302">
    <property type="entry name" value="PTS_IIB"/>
    <property type="match status" value="1"/>
</dbReference>
<keyword evidence="14 16" id="KW-0472">Membrane</keyword>
<dbReference type="InterPro" id="IPR050893">
    <property type="entry name" value="Sugar_PTS"/>
</dbReference>
<dbReference type="CDD" id="cd05567">
    <property type="entry name" value="PTS_IIB_mannitol"/>
    <property type="match status" value="1"/>
</dbReference>
<dbReference type="Pfam" id="PF02378">
    <property type="entry name" value="PTS_EIIC"/>
    <property type="match status" value="1"/>
</dbReference>
<evidence type="ECO:0000256" key="13">
    <source>
        <dbReference type="ARBA" id="ARBA00022989"/>
    </source>
</evidence>
<gene>
    <name evidence="19" type="ORF">HQM25_12310</name>
</gene>
<evidence type="ECO:0000256" key="3">
    <source>
        <dbReference type="ARBA" id="ARBA00004651"/>
    </source>
</evidence>
<keyword evidence="10" id="KW-0808">Transferase</keyword>
<organism evidence="19 20">
    <name type="scientific">Microbacterium hominis</name>
    <dbReference type="NCBI Taxonomy" id="162426"/>
    <lineage>
        <taxon>Bacteria</taxon>
        <taxon>Bacillati</taxon>
        <taxon>Actinomycetota</taxon>
        <taxon>Actinomycetes</taxon>
        <taxon>Micrococcales</taxon>
        <taxon>Microbacteriaceae</taxon>
        <taxon>Microbacterium</taxon>
    </lineage>
</organism>
<evidence type="ECO:0000256" key="10">
    <source>
        <dbReference type="ARBA" id="ARBA00022679"/>
    </source>
</evidence>
<keyword evidence="8" id="KW-0597">Phosphoprotein</keyword>
<dbReference type="InterPro" id="IPR013011">
    <property type="entry name" value="PTS_EIIB_2"/>
</dbReference>
<dbReference type="InterPro" id="IPR003352">
    <property type="entry name" value="PTS_EIIC"/>
</dbReference>
<evidence type="ECO:0000256" key="9">
    <source>
        <dbReference type="ARBA" id="ARBA00022597"/>
    </source>
</evidence>
<dbReference type="GO" id="GO:0009401">
    <property type="term" value="P:phosphoenolpyruvate-dependent sugar phosphotransferase system"/>
    <property type="evidence" value="ECO:0007669"/>
    <property type="project" value="UniProtKB-KW"/>
</dbReference>
<feature type="transmembrane region" description="Helical" evidence="16">
    <location>
        <begin position="57"/>
        <end position="75"/>
    </location>
</feature>
<keyword evidence="9" id="KW-0762">Sugar transport</keyword>
<feature type="domain" description="PTS EIIC type-2" evidence="18">
    <location>
        <begin position="21"/>
        <end position="362"/>
    </location>
</feature>